<evidence type="ECO:0008006" key="3">
    <source>
        <dbReference type="Google" id="ProtNLM"/>
    </source>
</evidence>
<proteinExistence type="predicted"/>
<accession>A0A1H3VCQ2</accession>
<gene>
    <name evidence="1" type="ORF">SAMN05660648_00020</name>
</gene>
<reference evidence="1 2" key="1">
    <citation type="submission" date="2016-10" db="EMBL/GenBank/DDBJ databases">
        <authorList>
            <person name="de Groot N.N."/>
        </authorList>
    </citation>
    <scope>NUCLEOTIDE SEQUENCE [LARGE SCALE GENOMIC DNA]</scope>
    <source>
        <strain evidence="1 2">DSM 2872</strain>
    </source>
</reference>
<dbReference type="RefSeq" id="WP_074670065.1">
    <property type="nucleotide sequence ID" value="NZ_FNQG01000002.1"/>
</dbReference>
<dbReference type="Proteomes" id="UP000183469">
    <property type="component" value="Unassembled WGS sequence"/>
</dbReference>
<evidence type="ECO:0000313" key="1">
    <source>
        <dbReference type="EMBL" id="SDZ72587.1"/>
    </source>
</evidence>
<evidence type="ECO:0000313" key="2">
    <source>
        <dbReference type="Proteomes" id="UP000183469"/>
    </source>
</evidence>
<dbReference type="EMBL" id="FNQG01000002">
    <property type="protein sequence ID" value="SDZ72587.1"/>
    <property type="molecule type" value="Genomic_DNA"/>
</dbReference>
<sequence>MRTYEYGNLDAQTVLIQPVDDHELPLMEKEWQEIRNLTDKDVLLIAVKVNSWNDDLSPWEAPAVFGKDGFGGRAEKMLEIIRQLCQENSNSYYLGGYSLAGCLHSGLAIRKRRPGIKT</sequence>
<dbReference type="AlphaFoldDB" id="A0A1H3VCQ2"/>
<protein>
    <recommendedName>
        <fullName evidence="3">Esterase</fullName>
    </recommendedName>
</protein>
<organism evidence="1 2">
    <name type="scientific">Selenomonas ruminantium</name>
    <dbReference type="NCBI Taxonomy" id="971"/>
    <lineage>
        <taxon>Bacteria</taxon>
        <taxon>Bacillati</taxon>
        <taxon>Bacillota</taxon>
        <taxon>Negativicutes</taxon>
        <taxon>Selenomonadales</taxon>
        <taxon>Selenomonadaceae</taxon>
        <taxon>Selenomonas</taxon>
    </lineage>
</organism>
<name>A0A1H3VCQ2_SELRU</name>